<dbReference type="InterPro" id="IPR017901">
    <property type="entry name" value="C-CAP_CF_C-like"/>
</dbReference>
<dbReference type="GO" id="GO:1990075">
    <property type="term" value="C:periciliary membrane compartment"/>
    <property type="evidence" value="ECO:0007669"/>
    <property type="project" value="TreeGrafter"/>
</dbReference>
<keyword evidence="6" id="KW-1185">Reference proteome</keyword>
<dbReference type="GO" id="GO:0005929">
    <property type="term" value="C:cilium"/>
    <property type="evidence" value="ECO:0007669"/>
    <property type="project" value="TreeGrafter"/>
</dbReference>
<dbReference type="InterPro" id="IPR016098">
    <property type="entry name" value="CAP/MinC_C"/>
</dbReference>
<dbReference type="EMBL" id="BRXU01000004">
    <property type="protein sequence ID" value="GLC50751.1"/>
    <property type="molecule type" value="Genomic_DNA"/>
</dbReference>
<evidence type="ECO:0000256" key="1">
    <source>
        <dbReference type="ARBA" id="ARBA00008848"/>
    </source>
</evidence>
<feature type="compositionally biased region" description="Basic and acidic residues" evidence="3">
    <location>
        <begin position="22"/>
        <end position="31"/>
    </location>
</feature>
<evidence type="ECO:0000313" key="6">
    <source>
        <dbReference type="Proteomes" id="UP001165080"/>
    </source>
</evidence>
<dbReference type="InterPro" id="IPR039093">
    <property type="entry name" value="XRP2"/>
</dbReference>
<sequence>MGCVNGKEKRARQYALSGNDEVDTHHEDTAADGKAQSASPPAAKKGKTAAASGNVVNIPRPNLDPKDFQFVGGQNEVKIKPPGSINGQSFMIDKCENCDIYILDHTGQVTMDDCKNCRVYIGPTDGSVFIRDCTSCNLAVVCRQLRTRDCNGCQVALYCRTKPIVESSSNMSFSCLDLPYPELGDHMRHAKLGIFHNFWYDIFDFTPKDGNWRLIPSSSSSSAALLEPIPHQAAELLRPLGQQQQGEGGGEGGVSEQSPLLLTHGQRSPQSEGMSYMFVAFDGGQHARALQLARSAAAKGWLLRTNEARLGAAAAGSLAAEAGWSKSVAKALSSGTAGCVGLELAVPEAEAQGVRAQVSQLGGHVSGSEAAGKSFRTAGLEG</sequence>
<feature type="compositionally biased region" description="Low complexity" evidence="3">
    <location>
        <begin position="33"/>
        <end position="53"/>
    </location>
</feature>
<gene>
    <name evidence="5" type="primary">PLEST008641</name>
    <name evidence="5" type="ORF">PLESTB_000427900</name>
</gene>
<dbReference type="PANTHER" id="PTHR15440">
    <property type="entry name" value="XRP2 PROTEIN"/>
    <property type="match status" value="1"/>
</dbReference>
<dbReference type="Proteomes" id="UP001165080">
    <property type="component" value="Unassembled WGS sequence"/>
</dbReference>
<evidence type="ECO:0000256" key="2">
    <source>
        <dbReference type="ARBA" id="ARBA00022741"/>
    </source>
</evidence>
<dbReference type="PANTHER" id="PTHR15440:SF0">
    <property type="entry name" value="PROTEIN XRP2"/>
    <property type="match status" value="1"/>
</dbReference>
<comment type="similarity">
    <text evidence="1">Belongs to the TBCC family.</text>
</comment>
<dbReference type="InterPro" id="IPR036223">
    <property type="entry name" value="CAP_C_sf"/>
</dbReference>
<dbReference type="OrthoDB" id="194775at2759"/>
<evidence type="ECO:0000256" key="3">
    <source>
        <dbReference type="SAM" id="MobiDB-lite"/>
    </source>
</evidence>
<dbReference type="GO" id="GO:0000166">
    <property type="term" value="F:nucleotide binding"/>
    <property type="evidence" value="ECO:0007669"/>
    <property type="project" value="UniProtKB-KW"/>
</dbReference>
<dbReference type="GO" id="GO:0005096">
    <property type="term" value="F:GTPase activator activity"/>
    <property type="evidence" value="ECO:0007669"/>
    <property type="project" value="InterPro"/>
</dbReference>
<accession>A0A9W6BFV8</accession>
<dbReference type="SUPFAM" id="SSF69340">
    <property type="entry name" value="C-terminal domain of adenylylcyclase associated protein"/>
    <property type="match status" value="1"/>
</dbReference>
<evidence type="ECO:0000259" key="4">
    <source>
        <dbReference type="PROSITE" id="PS51329"/>
    </source>
</evidence>
<name>A0A9W6BFV8_9CHLO</name>
<reference evidence="5 6" key="1">
    <citation type="journal article" date="2023" name="Commun. Biol.">
        <title>Reorganization of the ancestral sex-determining regions during the evolution of trioecy in Pleodorina starrii.</title>
        <authorList>
            <person name="Takahashi K."/>
            <person name="Suzuki S."/>
            <person name="Kawai-Toyooka H."/>
            <person name="Yamamoto K."/>
            <person name="Hamaji T."/>
            <person name="Ootsuki R."/>
            <person name="Yamaguchi H."/>
            <person name="Kawachi M."/>
            <person name="Higashiyama T."/>
            <person name="Nozaki H."/>
        </authorList>
    </citation>
    <scope>NUCLEOTIDE SEQUENCE [LARGE SCALE GENOMIC DNA]</scope>
    <source>
        <strain evidence="5 6">NIES-4479</strain>
    </source>
</reference>
<dbReference type="GO" id="GO:0006892">
    <property type="term" value="P:post-Golgi vesicle-mediated transport"/>
    <property type="evidence" value="ECO:0007669"/>
    <property type="project" value="TreeGrafter"/>
</dbReference>
<feature type="region of interest" description="Disordered" evidence="3">
    <location>
        <begin position="1"/>
        <end position="55"/>
    </location>
</feature>
<dbReference type="InterPro" id="IPR012945">
    <property type="entry name" value="Tubulin-bd_cofactor_C_dom"/>
</dbReference>
<feature type="domain" description="C-CAP/cofactor C-like" evidence="4">
    <location>
        <begin position="41"/>
        <end position="207"/>
    </location>
</feature>
<organism evidence="5 6">
    <name type="scientific">Pleodorina starrii</name>
    <dbReference type="NCBI Taxonomy" id="330485"/>
    <lineage>
        <taxon>Eukaryota</taxon>
        <taxon>Viridiplantae</taxon>
        <taxon>Chlorophyta</taxon>
        <taxon>core chlorophytes</taxon>
        <taxon>Chlorophyceae</taxon>
        <taxon>CS clade</taxon>
        <taxon>Chlamydomonadales</taxon>
        <taxon>Volvocaceae</taxon>
        <taxon>Pleodorina</taxon>
    </lineage>
</organism>
<dbReference type="PROSITE" id="PS51329">
    <property type="entry name" value="C_CAP_COFACTOR_C"/>
    <property type="match status" value="1"/>
</dbReference>
<dbReference type="Gene3D" id="2.160.20.70">
    <property type="match status" value="1"/>
</dbReference>
<comment type="caution">
    <text evidence="5">The sequence shown here is derived from an EMBL/GenBank/DDBJ whole genome shotgun (WGS) entry which is preliminary data.</text>
</comment>
<proteinExistence type="inferred from homology"/>
<dbReference type="InterPro" id="IPR006599">
    <property type="entry name" value="CARP_motif"/>
</dbReference>
<keyword evidence="2" id="KW-0547">Nucleotide-binding</keyword>
<dbReference type="SMART" id="SM00673">
    <property type="entry name" value="CARP"/>
    <property type="match status" value="2"/>
</dbReference>
<protein>
    <recommendedName>
        <fullName evidence="4">C-CAP/cofactor C-like domain-containing protein</fullName>
    </recommendedName>
</protein>
<dbReference type="AlphaFoldDB" id="A0A9W6BFV8"/>
<evidence type="ECO:0000313" key="5">
    <source>
        <dbReference type="EMBL" id="GLC50751.1"/>
    </source>
</evidence>
<dbReference type="Pfam" id="PF07986">
    <property type="entry name" value="TBCC"/>
    <property type="match status" value="1"/>
</dbReference>